<evidence type="ECO:0000256" key="4">
    <source>
        <dbReference type="ARBA" id="ARBA00022692"/>
    </source>
</evidence>
<dbReference type="Pfam" id="PF07681">
    <property type="entry name" value="DoxX"/>
    <property type="match status" value="1"/>
</dbReference>
<dbReference type="Proteomes" id="UP001525968">
    <property type="component" value="Unassembled WGS sequence"/>
</dbReference>
<dbReference type="PANTHER" id="PTHR33452:SF1">
    <property type="entry name" value="INNER MEMBRANE PROTEIN YPHA-RELATED"/>
    <property type="match status" value="1"/>
</dbReference>
<keyword evidence="9" id="KW-1185">Reference proteome</keyword>
<evidence type="ECO:0000256" key="6">
    <source>
        <dbReference type="ARBA" id="ARBA00023136"/>
    </source>
</evidence>
<feature type="transmembrane region" description="Helical" evidence="7">
    <location>
        <begin position="117"/>
        <end position="134"/>
    </location>
</feature>
<gene>
    <name evidence="8" type="ORF">N0K08_11270</name>
</gene>
<evidence type="ECO:0000256" key="3">
    <source>
        <dbReference type="ARBA" id="ARBA00022475"/>
    </source>
</evidence>
<feature type="transmembrane region" description="Helical" evidence="7">
    <location>
        <begin position="50"/>
        <end position="71"/>
    </location>
</feature>
<comment type="subcellular location">
    <subcellularLocation>
        <location evidence="1">Cell membrane</location>
        <topology evidence="1">Multi-pass membrane protein</topology>
    </subcellularLocation>
</comment>
<keyword evidence="3" id="KW-1003">Cell membrane</keyword>
<evidence type="ECO:0000313" key="9">
    <source>
        <dbReference type="Proteomes" id="UP001525968"/>
    </source>
</evidence>
<feature type="transmembrane region" description="Helical" evidence="7">
    <location>
        <begin position="12"/>
        <end position="30"/>
    </location>
</feature>
<organism evidence="8 9">
    <name type="scientific">Acidovorax bellezanensis</name>
    <dbReference type="NCBI Taxonomy" id="2976702"/>
    <lineage>
        <taxon>Bacteria</taxon>
        <taxon>Pseudomonadati</taxon>
        <taxon>Pseudomonadota</taxon>
        <taxon>Betaproteobacteria</taxon>
        <taxon>Burkholderiales</taxon>
        <taxon>Comamonadaceae</taxon>
        <taxon>Acidovorax</taxon>
    </lineage>
</organism>
<protein>
    <submittedName>
        <fullName evidence="8">DoxX family protein</fullName>
    </submittedName>
</protein>
<proteinExistence type="inferred from homology"/>
<comment type="similarity">
    <text evidence="2">Belongs to the DoxX family.</text>
</comment>
<dbReference type="EMBL" id="JAODYH010000004">
    <property type="protein sequence ID" value="MCT9811217.1"/>
    <property type="molecule type" value="Genomic_DNA"/>
</dbReference>
<evidence type="ECO:0000256" key="5">
    <source>
        <dbReference type="ARBA" id="ARBA00022989"/>
    </source>
</evidence>
<sequence>MLNSLILGYSDALILLARLLLMALFLITGWQKITGFAGTVQYMASTGSPVPQVATAIAIFMEFFVGIALILGLWTRPLALLFFVFTLATAVMGHPYWKLEGAARHDNQINFYKNLSIMGGLLLLAVTGPGRFALMP</sequence>
<dbReference type="InterPro" id="IPR032808">
    <property type="entry name" value="DoxX"/>
</dbReference>
<evidence type="ECO:0000313" key="8">
    <source>
        <dbReference type="EMBL" id="MCT9811217.1"/>
    </source>
</evidence>
<accession>A0ABT2PPL7</accession>
<dbReference type="InterPro" id="IPR051907">
    <property type="entry name" value="DoxX-like_oxidoreductase"/>
</dbReference>
<dbReference type="RefSeq" id="WP_261500422.1">
    <property type="nucleotide sequence ID" value="NZ_JAODYH010000004.1"/>
</dbReference>
<reference evidence="8 9" key="1">
    <citation type="submission" date="2022-09" db="EMBL/GenBank/DDBJ databases">
        <title>Draft genome of isolate Be4.</title>
        <authorList>
            <person name="Sanchez-Castro I."/>
            <person name="Martinez-Rodriguez P."/>
            <person name="Descostes M."/>
            <person name="Merroun M."/>
        </authorList>
    </citation>
    <scope>NUCLEOTIDE SEQUENCE [LARGE SCALE GENOMIC DNA]</scope>
    <source>
        <strain evidence="8 9">Be4</strain>
    </source>
</reference>
<keyword evidence="5 7" id="KW-1133">Transmembrane helix</keyword>
<keyword evidence="4 7" id="KW-0812">Transmembrane</keyword>
<dbReference type="PANTHER" id="PTHR33452">
    <property type="entry name" value="OXIDOREDUCTASE CATD-RELATED"/>
    <property type="match status" value="1"/>
</dbReference>
<evidence type="ECO:0000256" key="7">
    <source>
        <dbReference type="SAM" id="Phobius"/>
    </source>
</evidence>
<name>A0ABT2PPL7_9BURK</name>
<comment type="caution">
    <text evidence="8">The sequence shown here is derived from an EMBL/GenBank/DDBJ whole genome shotgun (WGS) entry which is preliminary data.</text>
</comment>
<evidence type="ECO:0000256" key="1">
    <source>
        <dbReference type="ARBA" id="ARBA00004651"/>
    </source>
</evidence>
<feature type="transmembrane region" description="Helical" evidence="7">
    <location>
        <begin position="78"/>
        <end position="97"/>
    </location>
</feature>
<evidence type="ECO:0000256" key="2">
    <source>
        <dbReference type="ARBA" id="ARBA00006679"/>
    </source>
</evidence>
<keyword evidence="6 7" id="KW-0472">Membrane</keyword>